<evidence type="ECO:0000256" key="6">
    <source>
        <dbReference type="ARBA" id="ARBA00047517"/>
    </source>
</evidence>
<dbReference type="NCBIfam" id="TIGR01324">
    <property type="entry name" value="cysta_beta_ly_B"/>
    <property type="match status" value="1"/>
</dbReference>
<dbReference type="Proteomes" id="UP001055804">
    <property type="component" value="Unassembled WGS sequence"/>
</dbReference>
<dbReference type="EMBL" id="JAMZFT010000001">
    <property type="protein sequence ID" value="MCP1336023.1"/>
    <property type="molecule type" value="Genomic_DNA"/>
</dbReference>
<dbReference type="PANTHER" id="PTHR43500:SF1">
    <property type="entry name" value="CYSTATHIONINE BETA-LYASE-RELATED"/>
    <property type="match status" value="1"/>
</dbReference>
<evidence type="ECO:0000313" key="11">
    <source>
        <dbReference type="EMBL" id="MCP1336023.1"/>
    </source>
</evidence>
<comment type="similarity">
    <text evidence="2 9">Belongs to the trans-sulfuration enzymes family.</text>
</comment>
<dbReference type="GO" id="GO:0019450">
    <property type="term" value="P:L-cysteine catabolic process to pyruvate"/>
    <property type="evidence" value="ECO:0007669"/>
    <property type="project" value="TreeGrafter"/>
</dbReference>
<dbReference type="InterPro" id="IPR015421">
    <property type="entry name" value="PyrdxlP-dep_Trfase_major"/>
</dbReference>
<dbReference type="RefSeq" id="WP_269331942.1">
    <property type="nucleotide sequence ID" value="NZ_JAMZFT010000001.1"/>
</dbReference>
<protein>
    <submittedName>
        <fullName evidence="11">Cystathionine beta-lyase</fullName>
        <ecNumber evidence="11">4.4.1.8</ecNumber>
    </submittedName>
</protein>
<feature type="modified residue" description="N6-(pyridoxal phosphate)lysine" evidence="8">
    <location>
        <position position="208"/>
    </location>
</feature>
<evidence type="ECO:0000256" key="10">
    <source>
        <dbReference type="SAM" id="MobiDB-lite"/>
    </source>
</evidence>
<reference evidence="11" key="1">
    <citation type="submission" date="2022-06" db="EMBL/GenBank/DDBJ databases">
        <title>Isolation and Genomics of Futiania mangrovii gen. nov., sp. nov., a Rare and Metabolically-versatile member in the Class Alphaproteobacteria.</title>
        <authorList>
            <person name="Liu L."/>
            <person name="Huang W.-C."/>
            <person name="Pan J."/>
            <person name="Li J."/>
            <person name="Huang Y."/>
            <person name="Du H."/>
            <person name="Liu Y."/>
            <person name="Li M."/>
        </authorList>
    </citation>
    <scope>NUCLEOTIDE SEQUENCE</scope>
    <source>
        <strain evidence="11">FT118</strain>
    </source>
</reference>
<keyword evidence="3 8" id="KW-0663">Pyridoxal phosphate</keyword>
<evidence type="ECO:0000256" key="7">
    <source>
        <dbReference type="ARBA" id="ARBA00047625"/>
    </source>
</evidence>
<comment type="pathway">
    <text evidence="5">Amino-acid biosynthesis; L-methionine biosynthesis via de novo pathway; L-homocysteine from L-cystathionine: step 1/1.</text>
</comment>
<organism evidence="11 12">
    <name type="scientific">Futiania mangrovi</name>
    <dbReference type="NCBI Taxonomy" id="2959716"/>
    <lineage>
        <taxon>Bacteria</taxon>
        <taxon>Pseudomonadati</taxon>
        <taxon>Pseudomonadota</taxon>
        <taxon>Alphaproteobacteria</taxon>
        <taxon>Futianiales</taxon>
        <taxon>Futianiaceae</taxon>
        <taxon>Futiania</taxon>
    </lineage>
</organism>
<dbReference type="InterPro" id="IPR006233">
    <property type="entry name" value="Cys_b_lyase_bac"/>
</dbReference>
<dbReference type="EC" id="4.4.1.8" evidence="11"/>
<dbReference type="InterPro" id="IPR000277">
    <property type="entry name" value="Cys/Met-Metab_PyrdxlP-dep_enz"/>
</dbReference>
<keyword evidence="12" id="KW-1185">Reference proteome</keyword>
<dbReference type="Gene3D" id="3.90.1150.10">
    <property type="entry name" value="Aspartate Aminotransferase, domain 1"/>
    <property type="match status" value="1"/>
</dbReference>
<dbReference type="InterPro" id="IPR054542">
    <property type="entry name" value="Cys_met_metab_PP"/>
</dbReference>
<comment type="catalytic activity">
    <reaction evidence="7">
        <text>an S-substituted L-cysteine + H2O = a thiol + pyruvate + NH4(+)</text>
        <dbReference type="Rhea" id="RHEA:18121"/>
        <dbReference type="ChEBI" id="CHEBI:15361"/>
        <dbReference type="ChEBI" id="CHEBI:15377"/>
        <dbReference type="ChEBI" id="CHEBI:28938"/>
        <dbReference type="ChEBI" id="CHEBI:29256"/>
        <dbReference type="ChEBI" id="CHEBI:58717"/>
        <dbReference type="EC" id="4.4.1.13"/>
    </reaction>
</comment>
<feature type="region of interest" description="Disordered" evidence="10">
    <location>
        <begin position="1"/>
        <end position="25"/>
    </location>
</feature>
<dbReference type="PIRSF" id="PIRSF001434">
    <property type="entry name" value="CGS"/>
    <property type="match status" value="1"/>
</dbReference>
<sequence length="392" mass="42313">MGSNGSERTRIVHAGRNPERQSGAVNPPVYHASTILFPTVADLLAPPSHPLETVRYGRRGTPSTFAFQEAVAELEGGDRCLSYPSGLAAITGTFLGFLKTGDHALIADTVYGPTRGVANGLLARMGVETTFYDPAIGSGIADLIRPETKLVFTEAPGSLTFEMMDIPAVAQAAHARGVTVVMDNTWASPHFFKPFEHGVDIAIQAATKYIVGHSDAMLGTVTVKDSHFEPLYKAWEQLGYAAAPDDIYLAQRGLRTLAVRLDQHQKTALELAHWFQSRPEVERVLYPALETDPGHALWKRDFLGASGLFGVVLKPVSRDALAAMLDNMAYFGMGYSWGGYESLLIPAFPEKIRTATHWAAEGPLLRVHAGLEDAADLIADLDEGFARLAAAG</sequence>
<proteinExistence type="inferred from homology"/>
<accession>A0A9J6PHG9</accession>
<dbReference type="InterPro" id="IPR015422">
    <property type="entry name" value="PyrdxlP-dep_Trfase_small"/>
</dbReference>
<dbReference type="GO" id="GO:0047804">
    <property type="term" value="F:cysteine-S-conjugate beta-lyase activity"/>
    <property type="evidence" value="ECO:0007669"/>
    <property type="project" value="UniProtKB-EC"/>
</dbReference>
<keyword evidence="4 11" id="KW-0456">Lyase</keyword>
<evidence type="ECO:0000256" key="8">
    <source>
        <dbReference type="PIRSR" id="PIRSR001434-2"/>
    </source>
</evidence>
<evidence type="ECO:0000256" key="1">
    <source>
        <dbReference type="ARBA" id="ARBA00001933"/>
    </source>
</evidence>
<evidence type="ECO:0000256" key="2">
    <source>
        <dbReference type="ARBA" id="ARBA00009077"/>
    </source>
</evidence>
<dbReference type="GO" id="GO:0019346">
    <property type="term" value="P:transsulfuration"/>
    <property type="evidence" value="ECO:0007669"/>
    <property type="project" value="InterPro"/>
</dbReference>
<dbReference type="Pfam" id="PF01053">
    <property type="entry name" value="Cys_Met_Meta_PP"/>
    <property type="match status" value="1"/>
</dbReference>
<dbReference type="PROSITE" id="PS00868">
    <property type="entry name" value="CYS_MET_METAB_PP"/>
    <property type="match status" value="1"/>
</dbReference>
<dbReference type="CDD" id="cd00614">
    <property type="entry name" value="CGS_like"/>
    <property type="match status" value="1"/>
</dbReference>
<evidence type="ECO:0000256" key="4">
    <source>
        <dbReference type="ARBA" id="ARBA00023239"/>
    </source>
</evidence>
<comment type="cofactor">
    <cofactor evidence="1 9">
        <name>pyridoxal 5'-phosphate</name>
        <dbReference type="ChEBI" id="CHEBI:597326"/>
    </cofactor>
</comment>
<evidence type="ECO:0000256" key="5">
    <source>
        <dbReference type="ARBA" id="ARBA00046315"/>
    </source>
</evidence>
<dbReference type="AlphaFoldDB" id="A0A9J6PHG9"/>
<evidence type="ECO:0000313" key="12">
    <source>
        <dbReference type="Proteomes" id="UP001055804"/>
    </source>
</evidence>
<dbReference type="InterPro" id="IPR015424">
    <property type="entry name" value="PyrdxlP-dep_Trfase"/>
</dbReference>
<comment type="caution">
    <text evidence="11">The sequence shown here is derived from an EMBL/GenBank/DDBJ whole genome shotgun (WGS) entry which is preliminary data.</text>
</comment>
<evidence type="ECO:0000256" key="9">
    <source>
        <dbReference type="RuleBase" id="RU362118"/>
    </source>
</evidence>
<dbReference type="PANTHER" id="PTHR43500">
    <property type="entry name" value="CYSTATHIONINE BETA-LYASE-RELATED"/>
    <property type="match status" value="1"/>
</dbReference>
<dbReference type="SUPFAM" id="SSF53383">
    <property type="entry name" value="PLP-dependent transferases"/>
    <property type="match status" value="1"/>
</dbReference>
<name>A0A9J6PHG9_9PROT</name>
<dbReference type="GO" id="GO:0030170">
    <property type="term" value="F:pyridoxal phosphate binding"/>
    <property type="evidence" value="ECO:0007669"/>
    <property type="project" value="InterPro"/>
</dbReference>
<gene>
    <name evidence="11" type="primary">metC</name>
    <name evidence="11" type="ORF">NJQ99_06340</name>
</gene>
<comment type="catalytic activity">
    <reaction evidence="6">
        <text>L,L-cystathionine + H2O = L-homocysteine + pyruvate + NH4(+)</text>
        <dbReference type="Rhea" id="RHEA:13965"/>
        <dbReference type="ChEBI" id="CHEBI:15361"/>
        <dbReference type="ChEBI" id="CHEBI:15377"/>
        <dbReference type="ChEBI" id="CHEBI:28938"/>
        <dbReference type="ChEBI" id="CHEBI:58161"/>
        <dbReference type="ChEBI" id="CHEBI:58199"/>
    </reaction>
</comment>
<dbReference type="Gene3D" id="3.40.640.10">
    <property type="entry name" value="Type I PLP-dependent aspartate aminotransferase-like (Major domain)"/>
    <property type="match status" value="1"/>
</dbReference>
<dbReference type="FunFam" id="3.40.640.10:FF:000046">
    <property type="entry name" value="Cystathionine gamma-lyase"/>
    <property type="match status" value="1"/>
</dbReference>
<evidence type="ECO:0000256" key="3">
    <source>
        <dbReference type="ARBA" id="ARBA00022898"/>
    </source>
</evidence>